<evidence type="ECO:0000313" key="3">
    <source>
        <dbReference type="EMBL" id="CAL6099079.1"/>
    </source>
</evidence>
<gene>
    <name evidence="2" type="ORF">HINF_LOCUS17499</name>
    <name evidence="3" type="ORF">HINF_LOCUS69911</name>
</gene>
<dbReference type="EMBL" id="CATOUU010000443">
    <property type="protein sequence ID" value="CAI9929854.1"/>
    <property type="molecule type" value="Genomic_DNA"/>
</dbReference>
<feature type="compositionally biased region" description="Basic and acidic residues" evidence="1">
    <location>
        <begin position="88"/>
        <end position="125"/>
    </location>
</feature>
<dbReference type="EMBL" id="CAXDID020000516">
    <property type="protein sequence ID" value="CAL6099079.1"/>
    <property type="molecule type" value="Genomic_DNA"/>
</dbReference>
<dbReference type="AlphaFoldDB" id="A0AA86P3N5"/>
<reference evidence="3 4" key="2">
    <citation type="submission" date="2024-07" db="EMBL/GenBank/DDBJ databases">
        <authorList>
            <person name="Akdeniz Z."/>
        </authorList>
    </citation>
    <scope>NUCLEOTIDE SEQUENCE [LARGE SCALE GENOMIC DNA]</scope>
</reference>
<evidence type="ECO:0000313" key="4">
    <source>
        <dbReference type="Proteomes" id="UP001642409"/>
    </source>
</evidence>
<evidence type="ECO:0000256" key="1">
    <source>
        <dbReference type="SAM" id="MobiDB-lite"/>
    </source>
</evidence>
<keyword evidence="4" id="KW-1185">Reference proteome</keyword>
<feature type="compositionally biased region" description="Low complexity" evidence="1">
    <location>
        <begin position="45"/>
        <end position="61"/>
    </location>
</feature>
<organism evidence="2">
    <name type="scientific">Hexamita inflata</name>
    <dbReference type="NCBI Taxonomy" id="28002"/>
    <lineage>
        <taxon>Eukaryota</taxon>
        <taxon>Metamonada</taxon>
        <taxon>Diplomonadida</taxon>
        <taxon>Hexamitidae</taxon>
        <taxon>Hexamitinae</taxon>
        <taxon>Hexamita</taxon>
    </lineage>
</organism>
<feature type="region of interest" description="Disordered" evidence="1">
    <location>
        <begin position="42"/>
        <end position="129"/>
    </location>
</feature>
<reference evidence="2" key="1">
    <citation type="submission" date="2023-06" db="EMBL/GenBank/DDBJ databases">
        <authorList>
            <person name="Kurt Z."/>
        </authorList>
    </citation>
    <scope>NUCLEOTIDE SEQUENCE</scope>
</reference>
<comment type="caution">
    <text evidence="2">The sequence shown here is derived from an EMBL/GenBank/DDBJ whole genome shotgun (WGS) entry which is preliminary data.</text>
</comment>
<protein>
    <submittedName>
        <fullName evidence="3">Hypothetical_protein</fullName>
    </submittedName>
</protein>
<name>A0AA86P3N5_9EUKA</name>
<evidence type="ECO:0000313" key="2">
    <source>
        <dbReference type="EMBL" id="CAI9929854.1"/>
    </source>
</evidence>
<sequence>MIGQQLSSVKILYQILYQPLRQNIKPAKFNKFHYLRTCPKRTKATKTTSTRNTTCSRKCCTPRSSTSWTETKTHTKSRKSTRANPGETPRRDGDRQAVGRKREDRPQQEKHRQDNRDAVSKRRDPLSNTLLRCTPISDVFEHLQDSLK</sequence>
<proteinExistence type="predicted"/>
<accession>A0AA86P3N5</accession>
<dbReference type="Proteomes" id="UP001642409">
    <property type="component" value="Unassembled WGS sequence"/>
</dbReference>